<proteinExistence type="predicted"/>
<organism evidence="2 3">
    <name type="scientific">Streptomyces violascens</name>
    <dbReference type="NCBI Taxonomy" id="67381"/>
    <lineage>
        <taxon>Bacteria</taxon>
        <taxon>Bacillati</taxon>
        <taxon>Actinomycetota</taxon>
        <taxon>Actinomycetes</taxon>
        <taxon>Kitasatosporales</taxon>
        <taxon>Streptomycetaceae</taxon>
        <taxon>Streptomyces</taxon>
    </lineage>
</organism>
<dbReference type="EMBL" id="BNDY01000017">
    <property type="protein sequence ID" value="GHI40386.1"/>
    <property type="molecule type" value="Genomic_DNA"/>
</dbReference>
<sequence>MPGTGPLPYPLVWLTGPDEARDAQVTRGSLMKNTMSRRPTEQLPELGIDGHSAGAGDR</sequence>
<evidence type="ECO:0000313" key="2">
    <source>
        <dbReference type="EMBL" id="GHI40386.1"/>
    </source>
</evidence>
<gene>
    <name evidence="2" type="ORF">Sviol_47940</name>
</gene>
<evidence type="ECO:0000256" key="1">
    <source>
        <dbReference type="SAM" id="MobiDB-lite"/>
    </source>
</evidence>
<evidence type="ECO:0000313" key="3">
    <source>
        <dbReference type="Proteomes" id="UP001050808"/>
    </source>
</evidence>
<accession>A0ABQ3QSW8</accession>
<name>A0ABQ3QSW8_9ACTN</name>
<reference evidence="2" key="1">
    <citation type="submission" date="2024-05" db="EMBL/GenBank/DDBJ databases">
        <title>Whole genome shotgun sequence of Streptomyces violascens NBRC 12920.</title>
        <authorList>
            <person name="Komaki H."/>
            <person name="Tamura T."/>
        </authorList>
    </citation>
    <scope>NUCLEOTIDE SEQUENCE</scope>
    <source>
        <strain evidence="2">NBRC 12920</strain>
    </source>
</reference>
<comment type="caution">
    <text evidence="2">The sequence shown here is derived from an EMBL/GenBank/DDBJ whole genome shotgun (WGS) entry which is preliminary data.</text>
</comment>
<protein>
    <submittedName>
        <fullName evidence="2">Uncharacterized protein</fullName>
    </submittedName>
</protein>
<feature type="region of interest" description="Disordered" evidence="1">
    <location>
        <begin position="28"/>
        <end position="58"/>
    </location>
</feature>
<keyword evidence="3" id="KW-1185">Reference proteome</keyword>
<dbReference type="Proteomes" id="UP001050808">
    <property type="component" value="Unassembled WGS sequence"/>
</dbReference>